<dbReference type="EMBL" id="OW152818">
    <property type="protein sequence ID" value="CAH2071470.1"/>
    <property type="molecule type" value="Genomic_DNA"/>
</dbReference>
<dbReference type="Proteomes" id="UP000837857">
    <property type="component" value="Chromosome 6"/>
</dbReference>
<gene>
    <name evidence="1" type="ORF">IPOD504_LOCUS15134</name>
</gene>
<name>A0ABN8IYQ2_9NEOP</name>
<sequence length="108" mass="12033">MTLDTPILVHCTTCTYDSYATDQYRCINWLAGNCYGLNKDQRRVEQRSKAVKCASVKVRDSGKASAAAVPWVAESSARLSGDYCAKSHLDRTESLTPRNVQNTCCYFP</sequence>
<evidence type="ECO:0000313" key="1">
    <source>
        <dbReference type="EMBL" id="CAH2071470.1"/>
    </source>
</evidence>
<evidence type="ECO:0000313" key="2">
    <source>
        <dbReference type="Proteomes" id="UP000837857"/>
    </source>
</evidence>
<keyword evidence="2" id="KW-1185">Reference proteome</keyword>
<accession>A0ABN8IYQ2</accession>
<proteinExistence type="predicted"/>
<reference evidence="1" key="1">
    <citation type="submission" date="2022-03" db="EMBL/GenBank/DDBJ databases">
        <authorList>
            <person name="Martin H S."/>
        </authorList>
    </citation>
    <scope>NUCLEOTIDE SEQUENCE</scope>
</reference>
<organism evidence="1 2">
    <name type="scientific">Iphiclides podalirius</name>
    <name type="common">scarce swallowtail</name>
    <dbReference type="NCBI Taxonomy" id="110791"/>
    <lineage>
        <taxon>Eukaryota</taxon>
        <taxon>Metazoa</taxon>
        <taxon>Ecdysozoa</taxon>
        <taxon>Arthropoda</taxon>
        <taxon>Hexapoda</taxon>
        <taxon>Insecta</taxon>
        <taxon>Pterygota</taxon>
        <taxon>Neoptera</taxon>
        <taxon>Endopterygota</taxon>
        <taxon>Lepidoptera</taxon>
        <taxon>Glossata</taxon>
        <taxon>Ditrysia</taxon>
        <taxon>Papilionoidea</taxon>
        <taxon>Papilionidae</taxon>
        <taxon>Papilioninae</taxon>
        <taxon>Iphiclides</taxon>
    </lineage>
</organism>
<protein>
    <submittedName>
        <fullName evidence="1">Uncharacterized protein</fullName>
    </submittedName>
</protein>
<feature type="non-terminal residue" evidence="1">
    <location>
        <position position="108"/>
    </location>
</feature>